<dbReference type="EMBL" id="KN714685">
    <property type="protein sequence ID" value="KUI56059.1"/>
    <property type="molecule type" value="Genomic_DNA"/>
</dbReference>
<protein>
    <submittedName>
        <fullName evidence="1">Uncharacterized protein</fullName>
    </submittedName>
</protein>
<accession>A0A194UWR0</accession>
<proteinExistence type="predicted"/>
<dbReference type="AlphaFoldDB" id="A0A194UWR0"/>
<dbReference type="Proteomes" id="UP000078576">
    <property type="component" value="Unassembled WGS sequence"/>
</dbReference>
<keyword evidence="2" id="KW-1185">Reference proteome</keyword>
<gene>
    <name evidence="1" type="ORF">VP1G_03361</name>
</gene>
<dbReference type="OrthoDB" id="5206076at2759"/>
<sequence length="156" mass="18014">MVYLLDLGLEPNSYGSFLDQVDMGIDMGGLVLSDTTLAKIKNDLNHAEILIKRYKYELYNIEQQRERFQSDFIRLNKRVEEAYSDGDADTAMGIEMMKKHWRITFTTISRELDQKLAALKEDIEPIELWHSRLEHAMKLLDSGKGTSNDCDESAHI</sequence>
<name>A0A194UWR0_CYTMA</name>
<organism evidence="1 2">
    <name type="scientific">Cytospora mali</name>
    <name type="common">Apple Valsa canker fungus</name>
    <name type="synonym">Valsa mali</name>
    <dbReference type="NCBI Taxonomy" id="578113"/>
    <lineage>
        <taxon>Eukaryota</taxon>
        <taxon>Fungi</taxon>
        <taxon>Dikarya</taxon>
        <taxon>Ascomycota</taxon>
        <taxon>Pezizomycotina</taxon>
        <taxon>Sordariomycetes</taxon>
        <taxon>Sordariomycetidae</taxon>
        <taxon>Diaporthales</taxon>
        <taxon>Cytosporaceae</taxon>
        <taxon>Cytospora</taxon>
    </lineage>
</organism>
<reference evidence="2" key="1">
    <citation type="submission" date="2014-12" db="EMBL/GenBank/DDBJ databases">
        <title>Genome Sequence of Valsa Canker Pathogens Uncovers a Specific Adaption of Colonization on Woody Bark.</title>
        <authorList>
            <person name="Yin Z."/>
            <person name="Liu H."/>
            <person name="Gao X."/>
            <person name="Li Z."/>
            <person name="Song N."/>
            <person name="Ke X."/>
            <person name="Dai Q."/>
            <person name="Wu Y."/>
            <person name="Sun Y."/>
            <person name="Xu J.-R."/>
            <person name="Kang Z.K."/>
            <person name="Wang L."/>
            <person name="Huang L."/>
        </authorList>
    </citation>
    <scope>NUCLEOTIDE SEQUENCE [LARGE SCALE GENOMIC DNA]</scope>
    <source>
        <strain evidence="2">SXYL134</strain>
    </source>
</reference>
<evidence type="ECO:0000313" key="1">
    <source>
        <dbReference type="EMBL" id="KUI56059.1"/>
    </source>
</evidence>
<evidence type="ECO:0000313" key="2">
    <source>
        <dbReference type="Proteomes" id="UP000078576"/>
    </source>
</evidence>